<dbReference type="InterPro" id="IPR055356">
    <property type="entry name" value="ZP-N"/>
</dbReference>
<keyword evidence="5 14" id="KW-0964">Secreted</keyword>
<accession>A0A3B4ZZH9</accession>
<evidence type="ECO:0000256" key="7">
    <source>
        <dbReference type="ARBA" id="ARBA00022685"/>
    </source>
</evidence>
<protein>
    <recommendedName>
        <fullName evidence="3 14">Zona pellucida sperm-binding protein 3</fullName>
    </recommendedName>
</protein>
<organism evidence="17">
    <name type="scientific">Stegastes partitus</name>
    <name type="common">bicolor damselfish</name>
    <dbReference type="NCBI Taxonomy" id="144197"/>
    <lineage>
        <taxon>Eukaryota</taxon>
        <taxon>Metazoa</taxon>
        <taxon>Chordata</taxon>
        <taxon>Craniata</taxon>
        <taxon>Vertebrata</taxon>
        <taxon>Euteleostomi</taxon>
        <taxon>Actinopterygii</taxon>
        <taxon>Neopterygii</taxon>
        <taxon>Teleostei</taxon>
        <taxon>Neoteleostei</taxon>
        <taxon>Acanthomorphata</taxon>
        <taxon>Ovalentaria</taxon>
        <taxon>Pomacentridae</taxon>
        <taxon>Stegastes</taxon>
    </lineage>
</organism>
<evidence type="ECO:0000256" key="9">
    <source>
        <dbReference type="ARBA" id="ARBA00022729"/>
    </source>
</evidence>
<evidence type="ECO:0000256" key="3">
    <source>
        <dbReference type="ARBA" id="ARBA00017980"/>
    </source>
</evidence>
<dbReference type="GO" id="GO:0035804">
    <property type="term" value="F:structural constituent of egg coat"/>
    <property type="evidence" value="ECO:0007669"/>
    <property type="project" value="UniProtKB-UniRule"/>
</dbReference>
<comment type="subcellular location">
    <subcellularLocation>
        <location evidence="1">Secreted</location>
        <location evidence="1">Extracellular space</location>
        <location evidence="1">Extracellular matrix</location>
    </subcellularLocation>
    <subcellularLocation>
        <location evidence="14">Zona pellucida</location>
    </subcellularLocation>
    <subcellularLocation>
        <location evidence="14">Cell membrane</location>
        <topology evidence="14">Single-pass type I membrane protein</topology>
    </subcellularLocation>
</comment>
<dbReference type="PROSITE" id="PS51034">
    <property type="entry name" value="ZP_2"/>
    <property type="match status" value="1"/>
</dbReference>
<dbReference type="InterPro" id="IPR001507">
    <property type="entry name" value="ZP_dom"/>
</dbReference>
<comment type="similarity">
    <text evidence="2 14">Belongs to the ZP domain family. ZPC subfamily.</text>
</comment>
<dbReference type="GO" id="GO:0035803">
    <property type="term" value="P:egg coat formation"/>
    <property type="evidence" value="ECO:0007669"/>
    <property type="project" value="UniProtKB-UniRule"/>
</dbReference>
<dbReference type="InterPro" id="IPR042235">
    <property type="entry name" value="ZP-C_dom"/>
</dbReference>
<evidence type="ECO:0000256" key="14">
    <source>
        <dbReference type="RuleBase" id="RU367066"/>
    </source>
</evidence>
<feature type="region of interest" description="Disordered" evidence="15">
    <location>
        <begin position="29"/>
        <end position="63"/>
    </location>
</feature>
<feature type="signal peptide" evidence="14">
    <location>
        <begin position="1"/>
        <end position="16"/>
    </location>
</feature>
<keyword evidence="13" id="KW-0325">Glycoprotein</keyword>
<dbReference type="PANTHER" id="PTHR11576">
    <property type="entry name" value="ZONA PELLUCIDA SPERM-BINDING PROTEIN 3"/>
    <property type="match status" value="1"/>
</dbReference>
<feature type="compositionally biased region" description="Polar residues" evidence="15">
    <location>
        <begin position="35"/>
        <end position="52"/>
    </location>
</feature>
<keyword evidence="8" id="KW-0812">Transmembrane</keyword>
<evidence type="ECO:0000313" key="17">
    <source>
        <dbReference type="Ensembl" id="ENSSPAP00000014363.1"/>
    </source>
</evidence>
<evidence type="ECO:0000256" key="4">
    <source>
        <dbReference type="ARBA" id="ARBA00022475"/>
    </source>
</evidence>
<evidence type="ECO:0000256" key="12">
    <source>
        <dbReference type="ARBA" id="ARBA00023157"/>
    </source>
</evidence>
<comment type="PTM">
    <text evidence="14">Proteolytically cleaved before the transmembrane segment to yield the secreted ectodomain incorporated in the zona pellucida.</text>
</comment>
<feature type="domain" description="ZP" evidence="16">
    <location>
        <begin position="89"/>
        <end position="343"/>
    </location>
</feature>
<dbReference type="GO" id="GO:0035805">
    <property type="term" value="C:egg coat"/>
    <property type="evidence" value="ECO:0007669"/>
    <property type="project" value="UniProtKB-SubCell"/>
</dbReference>
<dbReference type="AlphaFoldDB" id="A0A3B4ZZH9"/>
<reference evidence="17" key="1">
    <citation type="submission" date="2023-09" db="UniProtKB">
        <authorList>
            <consortium name="Ensembl"/>
        </authorList>
    </citation>
    <scope>IDENTIFICATION</scope>
</reference>
<evidence type="ECO:0000256" key="5">
    <source>
        <dbReference type="ARBA" id="ARBA00022525"/>
    </source>
</evidence>
<dbReference type="GO" id="GO:0007339">
    <property type="term" value="P:binding of sperm to zona pellucida"/>
    <property type="evidence" value="ECO:0007669"/>
    <property type="project" value="UniProtKB-UniRule"/>
</dbReference>
<dbReference type="Pfam" id="PF00100">
    <property type="entry name" value="Zona_pellucida"/>
    <property type="match status" value="1"/>
</dbReference>
<dbReference type="GO" id="GO:2000344">
    <property type="term" value="P:positive regulation of acrosome reaction"/>
    <property type="evidence" value="ECO:0007669"/>
    <property type="project" value="UniProtKB-UniRule"/>
</dbReference>
<evidence type="ECO:0000256" key="6">
    <source>
        <dbReference type="ARBA" id="ARBA00022530"/>
    </source>
</evidence>
<feature type="chain" id="PRO_5025711657" description="Zona pellucida sperm-binding protein 3" evidence="14">
    <location>
        <begin position="17"/>
        <end position="465"/>
    </location>
</feature>
<keyword evidence="11" id="KW-0472">Membrane</keyword>
<keyword evidence="12 14" id="KW-1015">Disulfide bond</keyword>
<dbReference type="FunFam" id="2.60.40.4100:FF:000002">
    <property type="entry name" value="Zona pellucida sperm-binding protein 3"/>
    <property type="match status" value="1"/>
</dbReference>
<keyword evidence="7 14" id="KW-0165">Cleavage on pair of basic residues</keyword>
<evidence type="ECO:0000256" key="13">
    <source>
        <dbReference type="ARBA" id="ARBA00023180"/>
    </source>
</evidence>
<dbReference type="Gene3D" id="2.60.40.3210">
    <property type="entry name" value="Zona pellucida, ZP-N domain"/>
    <property type="match status" value="1"/>
</dbReference>
<evidence type="ECO:0000256" key="11">
    <source>
        <dbReference type="ARBA" id="ARBA00023136"/>
    </source>
</evidence>
<evidence type="ECO:0000259" key="16">
    <source>
        <dbReference type="PROSITE" id="PS51034"/>
    </source>
</evidence>
<evidence type="ECO:0000256" key="2">
    <source>
        <dbReference type="ARBA" id="ARBA00006735"/>
    </source>
</evidence>
<comment type="function">
    <text evidence="14">Component of the zona pellucida, an extracellular matrix surrounding oocytes which mediates sperm binding, induction of the acrosome reaction and prevents post-fertilization polyspermy. The zona pellucida is composed of 3 to 4 glycoproteins, ZP1, ZP2, ZP3, and ZP4. ZP3 is essential for sperm binding and zona matrix formation.</text>
</comment>
<evidence type="ECO:0000256" key="15">
    <source>
        <dbReference type="SAM" id="MobiDB-lite"/>
    </source>
</evidence>
<keyword evidence="4 14" id="KW-1003">Cell membrane</keyword>
<dbReference type="PANTHER" id="PTHR11576:SF2">
    <property type="entry name" value="ZONA PELLUCIDA SPERM-BINDING PROTEIN 3"/>
    <property type="match status" value="1"/>
</dbReference>
<evidence type="ECO:0000256" key="8">
    <source>
        <dbReference type="ARBA" id="ARBA00022692"/>
    </source>
</evidence>
<evidence type="ECO:0000256" key="10">
    <source>
        <dbReference type="ARBA" id="ARBA00022989"/>
    </source>
</evidence>
<keyword evidence="10" id="KW-1133">Transmembrane helix</keyword>
<dbReference type="Pfam" id="PF23344">
    <property type="entry name" value="ZP-N"/>
    <property type="match status" value="1"/>
</dbReference>
<dbReference type="SMART" id="SM00241">
    <property type="entry name" value="ZP"/>
    <property type="match status" value="1"/>
</dbReference>
<dbReference type="GO" id="GO:0005886">
    <property type="term" value="C:plasma membrane"/>
    <property type="evidence" value="ECO:0007669"/>
    <property type="project" value="UniProtKB-SubCell"/>
</dbReference>
<comment type="domain">
    <text evidence="14">The ZP domain is involved in the polymerization of the ZP proteins to form the zona pellucida.</text>
</comment>
<dbReference type="FunFam" id="2.60.40.3210:FF:000001">
    <property type="entry name" value="Zona pellucida sperm-binding protein 3"/>
    <property type="match status" value="1"/>
</dbReference>
<sequence length="465" mass="51598">AGAFLCGVCMLPLSLCGLFGCSTEPAAEPEREHSSQSVQQTGSLQSNETQPTAEPLSWKFPDDPVDPVNKPPAAFRLPQRAVTNRVAVRCGESKVQVEVSQDLLGIGRLIRPEHITLGGCSATEVDDLSHVLVFESELHGCGSIVMTEFAFIYAFALVYDPEVSGKSNIIRSQRAVVGVECHYLRKHGVSNSLPHPARMPYKDLAEAEEQPYFSLQLMTDDWRFERTSRKYALRDTIRMQASVMQSTRTPVRLLVQSCVATQGPDSTSESSRAFIKNSGCLGDRHTGSRFVPQSHPDKLQFQIKASSFGPQRMMYITCKLKAIPASSPVTIEHKACFFHMGWREVSGKHQFCPCCESTCGMRKIRSVDAETTGSWGAGDTLDRSPVYHRARLGDRQPSTLTFTPMDNLESVVHTDRKYILHIKGSRSLSLLGSFLDVTDPLDLFTFNQHAMFSTFPNSKSLHALF</sequence>
<proteinExistence type="inferred from homology"/>
<dbReference type="Ensembl" id="ENSSPAT00000014605.1">
    <property type="protein sequence ID" value="ENSSPAP00000014363.1"/>
    <property type="gene ID" value="ENSSPAG00000010510.1"/>
</dbReference>
<dbReference type="GeneTree" id="ENSGT01030000234567"/>
<keyword evidence="9 14" id="KW-0732">Signal</keyword>
<keyword evidence="6 14" id="KW-0272">Extracellular matrix</keyword>
<evidence type="ECO:0000256" key="1">
    <source>
        <dbReference type="ARBA" id="ARBA00004498"/>
    </source>
</evidence>
<dbReference type="Gene3D" id="2.60.40.4100">
    <property type="entry name" value="Zona pellucida, ZP-C domain"/>
    <property type="match status" value="1"/>
</dbReference>
<name>A0A3B4ZZH9_9TELE</name>
<dbReference type="InterPro" id="IPR055355">
    <property type="entry name" value="ZP-C"/>
</dbReference>
<dbReference type="GO" id="GO:0032190">
    <property type="term" value="F:acrosin binding"/>
    <property type="evidence" value="ECO:0007669"/>
    <property type="project" value="TreeGrafter"/>
</dbReference>